<dbReference type="InterPro" id="IPR011466">
    <property type="entry name" value="DUF1572"/>
</dbReference>
<name>F9DNV1_9BACL</name>
<dbReference type="SUPFAM" id="SSF109854">
    <property type="entry name" value="DinB/YfiT-like putative metalloenzymes"/>
    <property type="match status" value="1"/>
</dbReference>
<proteinExistence type="predicted"/>
<evidence type="ECO:0000313" key="2">
    <source>
        <dbReference type="Proteomes" id="UP000005316"/>
    </source>
</evidence>
<dbReference type="eggNOG" id="COG2318">
    <property type="taxonomic scope" value="Bacteria"/>
</dbReference>
<accession>F9DNV1</accession>
<sequence>MKMCHQIIYQLTDDKLVSRIILLGGAPMNLGTEYLKVVQERFRSVKDLGDKTINQLTEDDIHWKLNEASNSVAVIAKHLSGNMISRWSDFLTSDGEKTYRNRDQEFVDHVLSKQELIIVWENGWNTLFGTLQDLDDKDLVKKVTIRGESHTVLEAIERQMAHYAYHIGQIVYIGKQLKGDIWESLSIPKGASEEYLQEKLKRQES</sequence>
<evidence type="ECO:0008006" key="3">
    <source>
        <dbReference type="Google" id="ProtNLM"/>
    </source>
</evidence>
<reference evidence="1 2" key="1">
    <citation type="submission" date="2011-04" db="EMBL/GenBank/DDBJ databases">
        <authorList>
            <person name="Muzny D."/>
            <person name="Qin X."/>
            <person name="Deng J."/>
            <person name="Jiang H."/>
            <person name="Liu Y."/>
            <person name="Qu J."/>
            <person name="Song X.-Z."/>
            <person name="Zhang L."/>
            <person name="Thornton R."/>
            <person name="Coyle M."/>
            <person name="Francisco L."/>
            <person name="Jackson L."/>
            <person name="Javaid M."/>
            <person name="Korchina V."/>
            <person name="Kovar C."/>
            <person name="Mata R."/>
            <person name="Mathew T."/>
            <person name="Ngo R."/>
            <person name="Nguyen L."/>
            <person name="Nguyen N."/>
            <person name="Okwuonu G."/>
            <person name="Ongeri F."/>
            <person name="Pham C."/>
            <person name="Simmons D."/>
            <person name="Wilczek-Boney K."/>
            <person name="Hale W."/>
            <person name="Jakkamsetti A."/>
            <person name="Pham P."/>
            <person name="Ruth R."/>
            <person name="San Lucas F."/>
            <person name="Warren J."/>
            <person name="Zhang J."/>
            <person name="Zhao Z."/>
            <person name="Zhou C."/>
            <person name="Zhu D."/>
            <person name="Lee S."/>
            <person name="Bess C."/>
            <person name="Blankenburg K."/>
            <person name="Forbes L."/>
            <person name="Fu Q."/>
            <person name="Gubbala S."/>
            <person name="Hirani K."/>
            <person name="Jayaseelan J.C."/>
            <person name="Lara F."/>
            <person name="Munidasa M."/>
            <person name="Palculict T."/>
            <person name="Patil S."/>
            <person name="Pu L.-L."/>
            <person name="Saada N."/>
            <person name="Tang L."/>
            <person name="Weissenberger G."/>
            <person name="Zhu Y."/>
            <person name="Hemphill L."/>
            <person name="Shang Y."/>
            <person name="Youmans B."/>
            <person name="Ayvaz T."/>
            <person name="Ross M."/>
            <person name="Santibanez J."/>
            <person name="Aqrawi P."/>
            <person name="Gross S."/>
            <person name="Joshi V."/>
            <person name="Fowler G."/>
            <person name="Nazareth L."/>
            <person name="Reid J."/>
            <person name="Worley K."/>
            <person name="Petrosino J."/>
            <person name="Highlander S."/>
            <person name="Gibbs R."/>
        </authorList>
    </citation>
    <scope>NUCLEOTIDE SEQUENCE [LARGE SCALE GENOMIC DNA]</scope>
    <source>
        <strain evidence="1 2">2681</strain>
    </source>
</reference>
<evidence type="ECO:0000313" key="1">
    <source>
        <dbReference type="EMBL" id="EGQ27490.1"/>
    </source>
</evidence>
<gene>
    <name evidence="1" type="ORF">HMPREF9372_0481</name>
</gene>
<dbReference type="HOGENOM" id="CLU_112806_0_0_9"/>
<organism evidence="1 2">
    <name type="scientific">Sporosarcina newyorkensis 2681</name>
    <dbReference type="NCBI Taxonomy" id="1027292"/>
    <lineage>
        <taxon>Bacteria</taxon>
        <taxon>Bacillati</taxon>
        <taxon>Bacillota</taxon>
        <taxon>Bacilli</taxon>
        <taxon>Bacillales</taxon>
        <taxon>Caryophanaceae</taxon>
        <taxon>Sporosarcina</taxon>
    </lineage>
</organism>
<comment type="caution">
    <text evidence="1">The sequence shown here is derived from an EMBL/GenBank/DDBJ whole genome shotgun (WGS) entry which is preliminary data.</text>
</comment>
<protein>
    <recommendedName>
        <fullName evidence="3">DUF1572 domain-containing protein</fullName>
    </recommendedName>
</protein>
<dbReference type="Proteomes" id="UP000005316">
    <property type="component" value="Unassembled WGS sequence"/>
</dbReference>
<dbReference type="EMBL" id="AFPZ01000015">
    <property type="protein sequence ID" value="EGQ27490.1"/>
    <property type="molecule type" value="Genomic_DNA"/>
</dbReference>
<dbReference type="InterPro" id="IPR034660">
    <property type="entry name" value="DinB/YfiT-like"/>
</dbReference>
<dbReference type="AlphaFoldDB" id="F9DNV1"/>
<dbReference type="Gene3D" id="1.20.120.450">
    <property type="entry name" value="dinb family like domain"/>
    <property type="match status" value="1"/>
</dbReference>
<dbReference type="Pfam" id="PF07609">
    <property type="entry name" value="DUF1572"/>
    <property type="match status" value="1"/>
</dbReference>